<dbReference type="SMART" id="SM01126">
    <property type="entry name" value="DDE_Tnp_IS1595"/>
    <property type="match status" value="1"/>
</dbReference>
<dbReference type="HOGENOM" id="CLU_477286_0_0_12"/>
<organism evidence="2 3">
    <name type="scientific">Turneriella parva (strain ATCC BAA-1111 / DSM 21527 / NCTC 11395 / H)</name>
    <name type="common">Leptospira parva</name>
    <dbReference type="NCBI Taxonomy" id="869212"/>
    <lineage>
        <taxon>Bacteria</taxon>
        <taxon>Pseudomonadati</taxon>
        <taxon>Spirochaetota</taxon>
        <taxon>Spirochaetia</taxon>
        <taxon>Leptospirales</taxon>
        <taxon>Leptospiraceae</taxon>
        <taxon>Turneriella</taxon>
    </lineage>
</organism>
<dbReference type="PATRIC" id="fig|869212.3.peg.5"/>
<evidence type="ECO:0000313" key="3">
    <source>
        <dbReference type="Proteomes" id="UP000006048"/>
    </source>
</evidence>
<dbReference type="STRING" id="869212.Turpa_0034"/>
<evidence type="ECO:0000313" key="2">
    <source>
        <dbReference type="EMBL" id="AFM10697.1"/>
    </source>
</evidence>
<feature type="domain" description="ISXO2-like transposase" evidence="1">
    <location>
        <begin position="193"/>
        <end position="343"/>
    </location>
</feature>
<dbReference type="EMBL" id="CP002959">
    <property type="protein sequence ID" value="AFM10697.1"/>
    <property type="molecule type" value="Genomic_DNA"/>
</dbReference>
<dbReference type="KEGG" id="tpx:Turpa_0034"/>
<dbReference type="InterPro" id="IPR024445">
    <property type="entry name" value="Tnp_ISXO2-like"/>
</dbReference>
<keyword evidence="3" id="KW-1185">Reference proteome</keyword>
<reference evidence="2 3" key="1">
    <citation type="submission" date="2012-06" db="EMBL/GenBank/DDBJ databases">
        <title>The complete chromosome of genome of Turneriella parva DSM 21527.</title>
        <authorList>
            <consortium name="US DOE Joint Genome Institute (JGI-PGF)"/>
            <person name="Lucas S."/>
            <person name="Han J."/>
            <person name="Lapidus A."/>
            <person name="Bruce D."/>
            <person name="Goodwin L."/>
            <person name="Pitluck S."/>
            <person name="Peters L."/>
            <person name="Kyrpides N."/>
            <person name="Mavromatis K."/>
            <person name="Ivanova N."/>
            <person name="Mikhailova N."/>
            <person name="Chertkov O."/>
            <person name="Detter J.C."/>
            <person name="Tapia R."/>
            <person name="Han C."/>
            <person name="Land M."/>
            <person name="Hauser L."/>
            <person name="Markowitz V."/>
            <person name="Cheng J.-F."/>
            <person name="Hugenholtz P."/>
            <person name="Woyke T."/>
            <person name="Wu D."/>
            <person name="Gronow S."/>
            <person name="Wellnitz S."/>
            <person name="Brambilla E."/>
            <person name="Klenk H.-P."/>
            <person name="Eisen J.A."/>
        </authorList>
    </citation>
    <scope>NUCLEOTIDE SEQUENCE [LARGE SCALE GENOMIC DNA]</scope>
    <source>
        <strain evidence="3">ATCC BAA-1111 / DSM 21527 / NCTC 11395 / H</strain>
    </source>
</reference>
<dbReference type="AlphaFoldDB" id="I4B090"/>
<dbReference type="Proteomes" id="UP000006048">
    <property type="component" value="Chromosome"/>
</dbReference>
<evidence type="ECO:0000259" key="1">
    <source>
        <dbReference type="SMART" id="SM01126"/>
    </source>
</evidence>
<accession>I4B090</accession>
<name>I4B090_TURPD</name>
<protein>
    <recommendedName>
        <fullName evidence="1">ISXO2-like transposase domain-containing protein</fullName>
    </recommendedName>
</protein>
<sequence>MSICERQRCGQIFNPTATHSRAKPRNRSRGTRVDTTYYTQLTDLILSEFYPRICCGEKVTKQSPTRELVLRCPTCHKEHSKLAGPFRKLRVPRWTISYLLKEAQVQYPKVLTVAEIKRRLGLSSTGTAYLLKRRIQLFASDLVPRMQEAFYRDNKLRFGDFRFPRDREADLTELVKDKPIPQADTLVLYSVGNLSNKGRKRFRRKGQTSSIYRSSSVDGRGEQVGTLVNTVAVKNGPAFFDSIPNQKAETVNPILFKYIPVHNPVFTDGGYSLPSMNHRTINHSLKSKDKRHTWSRGRWSKNGIHTQVAEGRQGILKRAFRSYGWLNPKYSTLALNEFTAIGNLRYFGLEDLLPDESKENPVRYQLDDNWSLRDSRNRNMPGHRGPVSELVSKQTYDAKTLLEIQHDERKSDAQRIKDTLTKVPDLKIRRRLQLENHRYRRWLKGKTTQDQRRKQRYYQTLAESIWHTIPSDSLIEIHDLARRHRISGKHIYRLLGIWTAAGLIETIDLNRKTKNKIIEYYDIRRLSPALLPILYIMPKAAVPEFNKRWHAKARRIA</sequence>
<gene>
    <name evidence="2" type="ordered locus">Turpa_0034</name>
</gene>
<proteinExistence type="predicted"/>